<dbReference type="EMBL" id="CP104694">
    <property type="protein sequence ID" value="UXI67149.1"/>
    <property type="molecule type" value="Genomic_DNA"/>
</dbReference>
<evidence type="ECO:0000256" key="2">
    <source>
        <dbReference type="SAM" id="SignalP"/>
    </source>
</evidence>
<dbReference type="InterPro" id="IPR029058">
    <property type="entry name" value="AB_hydrolase_fold"/>
</dbReference>
<protein>
    <submittedName>
        <fullName evidence="4">S9 family peptidase</fullName>
    </submittedName>
</protein>
<evidence type="ECO:0000313" key="5">
    <source>
        <dbReference type="Proteomes" id="UP001064632"/>
    </source>
</evidence>
<dbReference type="SUPFAM" id="SSF53474">
    <property type="entry name" value="alpha/beta-Hydrolases"/>
    <property type="match status" value="1"/>
</dbReference>
<feature type="chain" id="PRO_5045228941" evidence="2">
    <location>
        <begin position="22"/>
        <end position="665"/>
    </location>
</feature>
<keyword evidence="1" id="KW-0378">Hydrolase</keyword>
<keyword evidence="5" id="KW-1185">Reference proteome</keyword>
<dbReference type="Pfam" id="PF00326">
    <property type="entry name" value="Peptidase_S9"/>
    <property type="match status" value="1"/>
</dbReference>
<keyword evidence="2" id="KW-0732">Signal</keyword>
<reference evidence="4" key="1">
    <citation type="submission" date="2022-09" db="EMBL/GenBank/DDBJ databases">
        <title>Tahibacter sp. nov., isolated from a fresh water.</title>
        <authorList>
            <person name="Baek J.H."/>
            <person name="Lee J.K."/>
            <person name="Kim J.M."/>
            <person name="Jeon C.O."/>
        </authorList>
    </citation>
    <scope>NUCLEOTIDE SEQUENCE</scope>
    <source>
        <strain evidence="4">W38</strain>
    </source>
</reference>
<dbReference type="Proteomes" id="UP001064632">
    <property type="component" value="Chromosome"/>
</dbReference>
<dbReference type="RefSeq" id="WP_261694125.1">
    <property type="nucleotide sequence ID" value="NZ_CP104694.1"/>
</dbReference>
<dbReference type="PANTHER" id="PTHR42776:SF27">
    <property type="entry name" value="DIPEPTIDYL PEPTIDASE FAMILY MEMBER 6"/>
    <property type="match status" value="1"/>
</dbReference>
<name>A0ABY6BBS6_9GAMM</name>
<proteinExistence type="predicted"/>
<dbReference type="Gene3D" id="3.40.50.1820">
    <property type="entry name" value="alpha/beta hydrolase"/>
    <property type="match status" value="1"/>
</dbReference>
<evidence type="ECO:0000313" key="4">
    <source>
        <dbReference type="EMBL" id="UXI67149.1"/>
    </source>
</evidence>
<feature type="domain" description="Peptidase S9 prolyl oligopeptidase catalytic" evidence="3">
    <location>
        <begin position="440"/>
        <end position="651"/>
    </location>
</feature>
<sequence length="665" mass="73090">MQKRMLVPALAGLCGFSTVGAEEIPLADFARHQQYSSVQISPTGTHLAVTSVIEGGEALSLISLKDMKGVNIRPRNSSVIVNYDWVGPDRLIYSVGEKRGGIDLPQSYGELYGTDADGGNQSVLFGFRVAGMQTGSHLQKATSEEAWGYLVDELRNDDKRVLIRAQPWSEKEVAMSELRLMDVEKGTYAKSITLPVRYVADVVTDHDGNPRFAVGDTVDGKQQVYYKEPGKDGWELVMQESKDQGRVYPVMFNRDNSAAYFACAPKGKISGLCLWSPKERELKPIWSSAEGDIYGYVTAFDGLDIVAVRSMPGRIAVHPIDKKAPEIKVLATLMQQFAGDDVSFVSATRDGKKVVVLVHGDVNPGEYYLYDVDAGKATFLANRAGWVKPESLATMEPISLKARDGMPLHGYLTKPQGKENAKSLPMVVLVHGGPRGRDTWSYDPEVQVLANRGYAVLQVNFRGSTGYGDAFMHAGDREWGAKIQDDITDATRWAIEQGVADAKRICIMGTSFGGYAALQGAVREPDLYRCTIGDAGIYDLRMMYSRGDVQQTAYGENEIKEMIGEDRAELSERSALPNVDRIKAKVMLIAGGEDKRVPPVHAKNLHMALEKKGVAHEWLYEASEGHGFYNEKNREERFRRILAFLAQNIGNASGSDAAAAPAKPE</sequence>
<evidence type="ECO:0000256" key="1">
    <source>
        <dbReference type="ARBA" id="ARBA00022801"/>
    </source>
</evidence>
<accession>A0ABY6BBS6</accession>
<dbReference type="SUPFAM" id="SSF82171">
    <property type="entry name" value="DPP6 N-terminal domain-like"/>
    <property type="match status" value="1"/>
</dbReference>
<evidence type="ECO:0000259" key="3">
    <source>
        <dbReference type="Pfam" id="PF00326"/>
    </source>
</evidence>
<gene>
    <name evidence="4" type="ORF">N4264_20745</name>
</gene>
<feature type="signal peptide" evidence="2">
    <location>
        <begin position="1"/>
        <end position="21"/>
    </location>
</feature>
<dbReference type="InterPro" id="IPR001375">
    <property type="entry name" value="Peptidase_S9_cat"/>
</dbReference>
<dbReference type="PANTHER" id="PTHR42776">
    <property type="entry name" value="SERINE PEPTIDASE S9 FAMILY MEMBER"/>
    <property type="match status" value="1"/>
</dbReference>
<organism evidence="4 5">
    <name type="scientific">Tahibacter amnicola</name>
    <dbReference type="NCBI Taxonomy" id="2976241"/>
    <lineage>
        <taxon>Bacteria</taxon>
        <taxon>Pseudomonadati</taxon>
        <taxon>Pseudomonadota</taxon>
        <taxon>Gammaproteobacteria</taxon>
        <taxon>Lysobacterales</taxon>
        <taxon>Rhodanobacteraceae</taxon>
        <taxon>Tahibacter</taxon>
    </lineage>
</organism>